<name>A0A8X7QQ87_BRACI</name>
<evidence type="ECO:0000313" key="2">
    <source>
        <dbReference type="EMBL" id="KAG2274357.1"/>
    </source>
</evidence>
<dbReference type="InterPro" id="IPR050796">
    <property type="entry name" value="SCF_F-box_component"/>
</dbReference>
<dbReference type="InterPro" id="IPR006527">
    <property type="entry name" value="F-box-assoc_dom_typ1"/>
</dbReference>
<dbReference type="EMBL" id="JAAMPC010000012">
    <property type="protein sequence ID" value="KAG2274357.1"/>
    <property type="molecule type" value="Genomic_DNA"/>
</dbReference>
<proteinExistence type="predicted"/>
<dbReference type="PANTHER" id="PTHR31672:SF13">
    <property type="entry name" value="F-BOX PROTEIN CPR30-LIKE"/>
    <property type="match status" value="1"/>
</dbReference>
<sequence>MPLLRFRSVSKKWKLTIDSQRFEDRHLISIQSRGPDVLILSLSTLSLEEEPVDDRIFVLGTSIAWTIKLPITCDMYCHGSCDGLFCTFGMYTPSVVANPATGWYRILPLSNYQHLCQTYMREGSVDFPGLGFGRDKLRGTFKAVWFFDFTTNAWRYVPSSPYPISEYHKPVHLVSILMVLSFDLYTETFQVICKVPFAHPCDDPLPLTMCILDNRLSVSERKDFTQVIWSFGQDMGDNLSEFAFLPIAILNKDRLLLQGGDCMDPLMIYVFR</sequence>
<keyword evidence="3" id="KW-1185">Reference proteome</keyword>
<comment type="caution">
    <text evidence="2">The sequence shown here is derived from an EMBL/GenBank/DDBJ whole genome shotgun (WGS) entry which is preliminary data.</text>
</comment>
<protein>
    <recommendedName>
        <fullName evidence="1">F-box associated beta-propeller type 1 domain-containing protein</fullName>
    </recommendedName>
</protein>
<dbReference type="PANTHER" id="PTHR31672">
    <property type="entry name" value="BNACNNG10540D PROTEIN"/>
    <property type="match status" value="1"/>
</dbReference>
<feature type="domain" description="F-box associated beta-propeller type 1" evidence="1">
    <location>
        <begin position="76"/>
        <end position="229"/>
    </location>
</feature>
<organism evidence="2 3">
    <name type="scientific">Brassica carinata</name>
    <name type="common">Ethiopian mustard</name>
    <name type="synonym">Abyssinian cabbage</name>
    <dbReference type="NCBI Taxonomy" id="52824"/>
    <lineage>
        <taxon>Eukaryota</taxon>
        <taxon>Viridiplantae</taxon>
        <taxon>Streptophyta</taxon>
        <taxon>Embryophyta</taxon>
        <taxon>Tracheophyta</taxon>
        <taxon>Spermatophyta</taxon>
        <taxon>Magnoliopsida</taxon>
        <taxon>eudicotyledons</taxon>
        <taxon>Gunneridae</taxon>
        <taxon>Pentapetalae</taxon>
        <taxon>rosids</taxon>
        <taxon>malvids</taxon>
        <taxon>Brassicales</taxon>
        <taxon>Brassicaceae</taxon>
        <taxon>Brassiceae</taxon>
        <taxon>Brassica</taxon>
    </lineage>
</organism>
<dbReference type="SUPFAM" id="SSF117281">
    <property type="entry name" value="Kelch motif"/>
    <property type="match status" value="1"/>
</dbReference>
<dbReference type="InterPro" id="IPR015915">
    <property type="entry name" value="Kelch-typ_b-propeller"/>
</dbReference>
<gene>
    <name evidence="2" type="ORF">Bca52824_056912</name>
</gene>
<dbReference type="Pfam" id="PF07734">
    <property type="entry name" value="FBA_1"/>
    <property type="match status" value="1"/>
</dbReference>
<dbReference type="AlphaFoldDB" id="A0A8X7QQ87"/>
<evidence type="ECO:0000259" key="1">
    <source>
        <dbReference type="Pfam" id="PF07734"/>
    </source>
</evidence>
<dbReference type="Proteomes" id="UP000886595">
    <property type="component" value="Unassembled WGS sequence"/>
</dbReference>
<accession>A0A8X7QQ87</accession>
<reference evidence="2 3" key="1">
    <citation type="submission" date="2020-02" db="EMBL/GenBank/DDBJ databases">
        <authorList>
            <person name="Ma Q."/>
            <person name="Huang Y."/>
            <person name="Song X."/>
            <person name="Pei D."/>
        </authorList>
    </citation>
    <scope>NUCLEOTIDE SEQUENCE [LARGE SCALE GENOMIC DNA]</scope>
    <source>
        <strain evidence="2">Sxm20200214</strain>
        <tissue evidence="2">Leaf</tissue>
    </source>
</reference>
<evidence type="ECO:0000313" key="3">
    <source>
        <dbReference type="Proteomes" id="UP000886595"/>
    </source>
</evidence>
<dbReference type="OrthoDB" id="1059425at2759"/>